<sequence length="155" mass="17486">MNAYRLKPMAFPWPPMLYTAAIAGAFGLGRLIDLSMPARTQLMVSGFILLALALALMLWSMKSKIDAHVSPFGLRKRPTLMTTGPYRFTRNPIYLGYTLATIAAGLLSANPWFLLGALTAAIVTTQIAIRREEMLLLARYGIDYERYCRQVRRWL</sequence>
<feature type="transmembrane region" description="Helical" evidence="5">
    <location>
        <begin position="12"/>
        <end position="32"/>
    </location>
</feature>
<keyword evidence="4 5" id="KW-0472">Membrane</keyword>
<dbReference type="PANTHER" id="PTHR12714:SF9">
    <property type="entry name" value="PROTEIN-S-ISOPRENYLCYSTEINE O-METHYLTRANSFERASE"/>
    <property type="match status" value="1"/>
</dbReference>
<comment type="subcellular location">
    <subcellularLocation>
        <location evidence="1">Endomembrane system</location>
        <topology evidence="1">Multi-pass membrane protein</topology>
    </subcellularLocation>
</comment>
<dbReference type="InterPro" id="IPR007318">
    <property type="entry name" value="Phopholipid_MeTrfase"/>
</dbReference>
<accession>A0ABS4DZP6</accession>
<dbReference type="Gene3D" id="1.20.120.1630">
    <property type="match status" value="1"/>
</dbReference>
<evidence type="ECO:0000256" key="2">
    <source>
        <dbReference type="ARBA" id="ARBA00022692"/>
    </source>
</evidence>
<dbReference type="Pfam" id="PF04191">
    <property type="entry name" value="PEMT"/>
    <property type="match status" value="1"/>
</dbReference>
<evidence type="ECO:0000256" key="4">
    <source>
        <dbReference type="ARBA" id="ARBA00023136"/>
    </source>
</evidence>
<dbReference type="PANTHER" id="PTHR12714">
    <property type="entry name" value="PROTEIN-S ISOPRENYLCYSTEINE O-METHYLTRANSFERASE"/>
    <property type="match status" value="1"/>
</dbReference>
<gene>
    <name evidence="6" type="ORF">J2Z17_002608</name>
</gene>
<comment type="caution">
    <text evidence="6">The sequence shown here is derived from an EMBL/GenBank/DDBJ whole genome shotgun (WGS) entry which is preliminary data.</text>
</comment>
<dbReference type="Proteomes" id="UP000759443">
    <property type="component" value="Unassembled WGS sequence"/>
</dbReference>
<evidence type="ECO:0000313" key="6">
    <source>
        <dbReference type="EMBL" id="MBP1851165.1"/>
    </source>
</evidence>
<dbReference type="RefSeq" id="WP_209945595.1">
    <property type="nucleotide sequence ID" value="NZ_JAGGJU010000006.1"/>
</dbReference>
<evidence type="ECO:0000256" key="5">
    <source>
        <dbReference type="SAM" id="Phobius"/>
    </source>
</evidence>
<evidence type="ECO:0000256" key="3">
    <source>
        <dbReference type="ARBA" id="ARBA00022989"/>
    </source>
</evidence>
<feature type="transmembrane region" description="Helical" evidence="5">
    <location>
        <begin position="44"/>
        <end position="61"/>
    </location>
</feature>
<name>A0ABS4DZP6_9HYPH</name>
<reference evidence="6 7" key="1">
    <citation type="submission" date="2021-03" db="EMBL/GenBank/DDBJ databases">
        <title>Genomic Encyclopedia of Type Strains, Phase IV (KMG-IV): sequencing the most valuable type-strain genomes for metagenomic binning, comparative biology and taxonomic classification.</title>
        <authorList>
            <person name="Goeker M."/>
        </authorList>
    </citation>
    <scope>NUCLEOTIDE SEQUENCE [LARGE SCALE GENOMIC DNA]</scope>
    <source>
        <strain evidence="6 7">DSM 21600</strain>
    </source>
</reference>
<protein>
    <submittedName>
        <fullName evidence="6">Protein-S-isoprenylcysteine O-methyltransferase Ste14</fullName>
    </submittedName>
</protein>
<keyword evidence="2 5" id="KW-0812">Transmembrane</keyword>
<keyword evidence="3 5" id="KW-1133">Transmembrane helix</keyword>
<dbReference type="EMBL" id="JAGGJU010000006">
    <property type="protein sequence ID" value="MBP1851165.1"/>
    <property type="molecule type" value="Genomic_DNA"/>
</dbReference>
<evidence type="ECO:0000256" key="1">
    <source>
        <dbReference type="ARBA" id="ARBA00004127"/>
    </source>
</evidence>
<keyword evidence="7" id="KW-1185">Reference proteome</keyword>
<evidence type="ECO:0000313" key="7">
    <source>
        <dbReference type="Proteomes" id="UP000759443"/>
    </source>
</evidence>
<organism evidence="6 7">
    <name type="scientific">Rhizobium halophytocola</name>
    <dbReference type="NCBI Taxonomy" id="735519"/>
    <lineage>
        <taxon>Bacteria</taxon>
        <taxon>Pseudomonadati</taxon>
        <taxon>Pseudomonadota</taxon>
        <taxon>Alphaproteobacteria</taxon>
        <taxon>Hyphomicrobiales</taxon>
        <taxon>Rhizobiaceae</taxon>
        <taxon>Rhizobium/Agrobacterium group</taxon>
        <taxon>Rhizobium</taxon>
    </lineage>
</organism>
<proteinExistence type="predicted"/>